<evidence type="ECO:0000256" key="2">
    <source>
        <dbReference type="SAM" id="SignalP"/>
    </source>
</evidence>
<feature type="region of interest" description="Disordered" evidence="1">
    <location>
        <begin position="88"/>
        <end position="107"/>
    </location>
</feature>
<dbReference type="RefSeq" id="WP_201689826.1">
    <property type="nucleotide sequence ID" value="NZ_JAEQND010000006.1"/>
</dbReference>
<evidence type="ECO:0000313" key="4">
    <source>
        <dbReference type="Proteomes" id="UP000622707"/>
    </source>
</evidence>
<evidence type="ECO:0008006" key="5">
    <source>
        <dbReference type="Google" id="ProtNLM"/>
    </source>
</evidence>
<name>A0ABS1JP43_9BURK</name>
<evidence type="ECO:0000313" key="3">
    <source>
        <dbReference type="EMBL" id="MBL0425901.1"/>
    </source>
</evidence>
<accession>A0ABS1JP43</accession>
<evidence type="ECO:0000256" key="1">
    <source>
        <dbReference type="SAM" id="MobiDB-lite"/>
    </source>
</evidence>
<organism evidence="3 4">
    <name type="scientific">Ramlibacter alkalitolerans</name>
    <dbReference type="NCBI Taxonomy" id="2039631"/>
    <lineage>
        <taxon>Bacteria</taxon>
        <taxon>Pseudomonadati</taxon>
        <taxon>Pseudomonadota</taxon>
        <taxon>Betaproteobacteria</taxon>
        <taxon>Burkholderiales</taxon>
        <taxon>Comamonadaceae</taxon>
        <taxon>Ramlibacter</taxon>
    </lineage>
</organism>
<keyword evidence="4" id="KW-1185">Reference proteome</keyword>
<dbReference type="EMBL" id="JAEQND010000006">
    <property type="protein sequence ID" value="MBL0425901.1"/>
    <property type="molecule type" value="Genomic_DNA"/>
</dbReference>
<dbReference type="SUPFAM" id="SSF74653">
    <property type="entry name" value="TolA/TonB C-terminal domain"/>
    <property type="match status" value="1"/>
</dbReference>
<proteinExistence type="predicted"/>
<gene>
    <name evidence="3" type="ORF">JI746_12350</name>
</gene>
<sequence>MPAIAVSLLAHLLLLFTFAVPREAHAPRAVLAVTLRGAVIEPPPASAPPPPATATASPVPAPQPPPRAARKAQPLTPPAPEVVAVPAPAAAPTEPPREAAAPSADASFHPAEELTQLPLPQGDPELRDIAPQLVSRRLRAEVWIDATGTVRKAEVRRNELSPELAARLEEALTGVHFTPGRLHDESVGAILRTLLCFDDAGLLQASSDECWTPQPGKER</sequence>
<protein>
    <recommendedName>
        <fullName evidence="5">TonB C-terminal domain-containing protein</fullName>
    </recommendedName>
</protein>
<feature type="chain" id="PRO_5045564224" description="TonB C-terminal domain-containing protein" evidence="2">
    <location>
        <begin position="27"/>
        <end position="219"/>
    </location>
</feature>
<feature type="signal peptide" evidence="2">
    <location>
        <begin position="1"/>
        <end position="26"/>
    </location>
</feature>
<feature type="region of interest" description="Disordered" evidence="1">
    <location>
        <begin position="44"/>
        <end position="80"/>
    </location>
</feature>
<comment type="caution">
    <text evidence="3">The sequence shown here is derived from an EMBL/GenBank/DDBJ whole genome shotgun (WGS) entry which is preliminary data.</text>
</comment>
<reference evidence="3 4" key="1">
    <citation type="journal article" date="2017" name="Int. J. Syst. Evol. Microbiol.">
        <title>Ramlibacter alkalitolerans sp. nov., alkali-tolerant bacterium isolated from soil of ginseng.</title>
        <authorList>
            <person name="Lee D.H."/>
            <person name="Cha C.J."/>
        </authorList>
    </citation>
    <scope>NUCLEOTIDE SEQUENCE [LARGE SCALE GENOMIC DNA]</scope>
    <source>
        <strain evidence="3 4">KACC 19305</strain>
    </source>
</reference>
<keyword evidence="2" id="KW-0732">Signal</keyword>
<feature type="compositionally biased region" description="Low complexity" evidence="1">
    <location>
        <begin position="88"/>
        <end position="102"/>
    </location>
</feature>
<dbReference type="Proteomes" id="UP000622707">
    <property type="component" value="Unassembled WGS sequence"/>
</dbReference>